<reference evidence="1" key="1">
    <citation type="submission" date="2022-09" db="EMBL/GenBank/DDBJ databases">
        <title>Interaction between co-microsymbionts with complementary sets of symbiotic genes in legume-rhizobium systems.</title>
        <authorList>
            <person name="Safronova V."/>
            <person name="Sazanova A."/>
            <person name="Afonin A."/>
            <person name="Chirak E."/>
        </authorList>
    </citation>
    <scope>NUCLEOTIDE SEQUENCE</scope>
    <source>
        <strain evidence="1">A18/3m</strain>
    </source>
</reference>
<keyword evidence="2" id="KW-1185">Reference proteome</keyword>
<protein>
    <submittedName>
        <fullName evidence="1">DUF4087 domain-containing protein</fullName>
    </submittedName>
</protein>
<dbReference type="EMBL" id="CP104973">
    <property type="protein sequence ID" value="UXN60565.1"/>
    <property type="molecule type" value="Genomic_DNA"/>
</dbReference>
<evidence type="ECO:0000313" key="1">
    <source>
        <dbReference type="EMBL" id="UXN60565.1"/>
    </source>
</evidence>
<sequence length="127" mass="13937">MCPLFGICFCLAMILPAAVYSAERRCGWYSSPTPGNLILTDGDGEWRIQTQERPDPKGIDNLPAFGDRQFVETNVPGAGYGYGCACMTVVTSARQQRITRVIAATSFPWRDVAMTDLCPIRTDAVIL</sequence>
<gene>
    <name evidence="1" type="ORF">N8E88_29435</name>
</gene>
<dbReference type="Proteomes" id="UP001061991">
    <property type="component" value="Chromosome"/>
</dbReference>
<evidence type="ECO:0000313" key="2">
    <source>
        <dbReference type="Proteomes" id="UP001061991"/>
    </source>
</evidence>
<proteinExistence type="predicted"/>
<name>A0ACD4D499_9HYPH</name>
<accession>A0ACD4D499</accession>
<organism evidence="1 2">
    <name type="scientific">Phyllobacterium zundukense</name>
    <dbReference type="NCBI Taxonomy" id="1867719"/>
    <lineage>
        <taxon>Bacteria</taxon>
        <taxon>Pseudomonadati</taxon>
        <taxon>Pseudomonadota</taxon>
        <taxon>Alphaproteobacteria</taxon>
        <taxon>Hyphomicrobiales</taxon>
        <taxon>Phyllobacteriaceae</taxon>
        <taxon>Phyllobacterium</taxon>
    </lineage>
</organism>